<dbReference type="Proteomes" id="UP000886595">
    <property type="component" value="Unassembled WGS sequence"/>
</dbReference>
<dbReference type="InterPro" id="IPR051761">
    <property type="entry name" value="MLP-like_ligand-binding"/>
</dbReference>
<evidence type="ECO:0000313" key="2">
    <source>
        <dbReference type="EMBL" id="KAG2322907.1"/>
    </source>
</evidence>
<dbReference type="InterPro" id="IPR000916">
    <property type="entry name" value="Bet_v_I/MLP"/>
</dbReference>
<proteinExistence type="predicted"/>
<accession>A0A8X7W4G3</accession>
<organism evidence="2 3">
    <name type="scientific">Brassica carinata</name>
    <name type="common">Ethiopian mustard</name>
    <name type="synonym">Abyssinian cabbage</name>
    <dbReference type="NCBI Taxonomy" id="52824"/>
    <lineage>
        <taxon>Eukaryota</taxon>
        <taxon>Viridiplantae</taxon>
        <taxon>Streptophyta</taxon>
        <taxon>Embryophyta</taxon>
        <taxon>Tracheophyta</taxon>
        <taxon>Spermatophyta</taxon>
        <taxon>Magnoliopsida</taxon>
        <taxon>eudicotyledons</taxon>
        <taxon>Gunneridae</taxon>
        <taxon>Pentapetalae</taxon>
        <taxon>rosids</taxon>
        <taxon>malvids</taxon>
        <taxon>Brassicales</taxon>
        <taxon>Brassicaceae</taxon>
        <taxon>Brassiceae</taxon>
        <taxon>Brassica</taxon>
    </lineage>
</organism>
<dbReference type="Gene3D" id="3.30.530.20">
    <property type="match status" value="2"/>
</dbReference>
<comment type="caution">
    <text evidence="2">The sequence shown here is derived from an EMBL/GenBank/DDBJ whole genome shotgun (WGS) entry which is preliminary data.</text>
</comment>
<dbReference type="OrthoDB" id="1858121at2759"/>
<name>A0A8X7W4G3_BRACI</name>
<dbReference type="SMART" id="SM01037">
    <property type="entry name" value="Bet_v_1"/>
    <property type="match status" value="1"/>
</dbReference>
<gene>
    <name evidence="2" type="ORF">Bca52824_016120</name>
</gene>
<reference evidence="2 3" key="1">
    <citation type="submission" date="2020-02" db="EMBL/GenBank/DDBJ databases">
        <authorList>
            <person name="Ma Q."/>
            <person name="Huang Y."/>
            <person name="Song X."/>
            <person name="Pei D."/>
        </authorList>
    </citation>
    <scope>NUCLEOTIDE SEQUENCE [LARGE SCALE GENOMIC DNA]</scope>
    <source>
        <strain evidence="2">Sxm20200214</strain>
        <tissue evidence="2">Leaf</tissue>
    </source>
</reference>
<protein>
    <recommendedName>
        <fullName evidence="1">Bet v I/Major latex protein domain-containing protein</fullName>
    </recommendedName>
</protein>
<sequence length="246" mass="28025">MATIMAGAGKNLRKTEVSSLVGKLEVDDDIRASPGKFHHMFAGRPHHVSKASPGNIRSCDLHEGEWGKLHDSPATSQLSVLVLDKRVPTASDIRQGDLRRQTKKDKMIAQVHEKIERKRKLAPSQQTPFKGNSTVKHIIPNKKVGQSYDPFAFANKKMLEVLTAWLKLDPYFKTPMDKKPRLCPSRLYFKLRTSLAWLNDREGPGSTVHWHVEYEKIDEKVAHPETFIEFCVQVSKEIDEHLLNEN</sequence>
<feature type="domain" description="Bet v I/Major latex protein" evidence="1">
    <location>
        <begin position="19"/>
        <end position="245"/>
    </location>
</feature>
<dbReference type="EMBL" id="JAAMPC010000003">
    <property type="protein sequence ID" value="KAG2322907.1"/>
    <property type="molecule type" value="Genomic_DNA"/>
</dbReference>
<keyword evidence="3" id="KW-1185">Reference proteome</keyword>
<dbReference type="Pfam" id="PF00407">
    <property type="entry name" value="Bet_v_1"/>
    <property type="match status" value="2"/>
</dbReference>
<dbReference type="SUPFAM" id="SSF55961">
    <property type="entry name" value="Bet v1-like"/>
    <property type="match status" value="1"/>
</dbReference>
<evidence type="ECO:0000259" key="1">
    <source>
        <dbReference type="SMART" id="SM01037"/>
    </source>
</evidence>
<dbReference type="InterPro" id="IPR023393">
    <property type="entry name" value="START-like_dom_sf"/>
</dbReference>
<dbReference type="GO" id="GO:0006952">
    <property type="term" value="P:defense response"/>
    <property type="evidence" value="ECO:0007669"/>
    <property type="project" value="InterPro"/>
</dbReference>
<dbReference type="AlphaFoldDB" id="A0A8X7W4G3"/>
<evidence type="ECO:0000313" key="3">
    <source>
        <dbReference type="Proteomes" id="UP000886595"/>
    </source>
</evidence>
<dbReference type="PANTHER" id="PTHR31907">
    <property type="entry name" value="MLP-LIKE PROTEIN 423"/>
    <property type="match status" value="1"/>
</dbReference>